<dbReference type="InterPro" id="IPR032812">
    <property type="entry name" value="SbsA_Ig"/>
</dbReference>
<evidence type="ECO:0000256" key="1">
    <source>
        <dbReference type="ARBA" id="ARBA00001913"/>
    </source>
</evidence>
<dbReference type="GO" id="GO:0005615">
    <property type="term" value="C:extracellular space"/>
    <property type="evidence" value="ECO:0007669"/>
    <property type="project" value="InterPro"/>
</dbReference>
<keyword evidence="5" id="KW-0732">Signal</keyword>
<dbReference type="InterPro" id="IPR006026">
    <property type="entry name" value="Peptidase_Metallo"/>
</dbReference>
<evidence type="ECO:0000256" key="4">
    <source>
        <dbReference type="ARBA" id="ARBA00022525"/>
    </source>
</evidence>
<evidence type="ECO:0000256" key="7">
    <source>
        <dbReference type="SAM" id="MobiDB-lite"/>
    </source>
</evidence>
<dbReference type="InterPro" id="IPR014755">
    <property type="entry name" value="Cu-Rt/internalin_Ig-like"/>
</dbReference>
<name>A0A844AZB1_9BURK</name>
<dbReference type="InterPro" id="IPR050557">
    <property type="entry name" value="RTX_toxin/Mannuronan_C5-epim"/>
</dbReference>
<organism evidence="9 10">
    <name type="scientific">Caenimonas koreensis DSM 17982</name>
    <dbReference type="NCBI Taxonomy" id="1121255"/>
    <lineage>
        <taxon>Bacteria</taxon>
        <taxon>Pseudomonadati</taxon>
        <taxon>Pseudomonadota</taxon>
        <taxon>Betaproteobacteria</taxon>
        <taxon>Burkholderiales</taxon>
        <taxon>Comamonadaceae</taxon>
        <taxon>Caenimonas</taxon>
    </lineage>
</organism>
<gene>
    <name evidence="9" type="ORF">GHT07_02645</name>
</gene>
<evidence type="ECO:0000256" key="5">
    <source>
        <dbReference type="ARBA" id="ARBA00022729"/>
    </source>
</evidence>
<dbReference type="Gene3D" id="2.60.40.1220">
    <property type="match status" value="2"/>
</dbReference>
<evidence type="ECO:0000256" key="3">
    <source>
        <dbReference type="ARBA" id="ARBA00009490"/>
    </source>
</evidence>
<sequence>MALASWTNQQIIDQLDSGYEWVGLTITYRFPATTAGLYSAFGDELVGFRAVGATTATQVRLALQTWDDLIPQTFSETSATNSNIEIAASSTGIDYAHAYQPDEGTVWFGSAYTSGLNNLVGAAVGSYGFETYIHELGHAIGLDHMGDYNGGGAWTPSSYQDSTVYSVMSYFGPTGPLRSGEVASADWTSASSVEYNPQTPMLNDIMAIQSMYGVSLTTRTTDTVYGFNSNVVGNTAQLYNFSLNANPILTLFDSGGTDTLDVSGWSVPAVLSLISGTYSSANSMTNNIAIAYTATIENAVGGGGNDNITGNGGANVLQGGGGNDTLAGGEGDDTLTGGAGSDSINGGGGNDTAVFTGTYASYSISVNGATGAFQIVDASGTDTVVAVELFQFSDQLRAAGQLLNSDTTAPTLTTASPADNATNVSVGTNLVLTFSEQVQAGSGSIQIFNANGTLARSIAVADATQVTFSGDHITINPQLDLTPGAGYYVIIPSTAITDLSGNAYAGISAAGTLNFSTASTSDTTAPTLTLTAPADNAIGVAVSSNFALTFSEAVQAGVGNIEIHNTAGGAIARTIAITDLTQVTISGNQVIINPGVDLAYNTGYYITMAAGVVRDAASNPFAGISGAATYNFTTVASSGADDYPSTSNTSGVVIVDGAVSAGTIGTVGDEDWFQVSLTAGVPYTFDLISTGLTDPFLYLYNAQSVQVASDDDSGDGTNSRITFTPSSTGIYYLDARGLGSAVGTYTLSARSGDDYPFNTSTTGVVPVGGSVAGSISFVDDLDLLKVSLVAGQSYLFALNSTGLPDPYLQLYDPALDLVEFDDDSGDGLNSRIAYTATTTGTYYLGAFDVGTGTGSYSLSATLVTDDFPWTTATTGVVTVGGAATAGTINYAGDLDLLKVTLAAGATYTFELTHTQGNALDPYLRLFDGDTTLVSYDDDSAGSNNARITYTATVGGTYYLGASDYASSTGGYTLSAALVDKTAPVLQSTTPVDNAASVAVASNLTFTFNEPVHAGSGSIVIHNSNGTIARSVVASDTTQVTFSGNTLTLNPTADLSYGTAYYVTIDAGAVVDTAGNAHAGIASTTAFNFTTLAAPVDDYPMSTATTGVVSIGLGSASGTINSANDGDMFKVNLVAGTTYRFDLTRTFSGLADPYLQLFTPGQVLAAYNDDGGVNGNARIDYTATISGTYYLAAWDYATGTGGYQLSAQVIQDDHPWLVSSAPKIQIGQGDGGVINFAGDGDLFSVDLNAGVVYRIDLTSGSGNNGLADPFLYLLDSNLATIAVDDDSGDGVNASMLFSPTESATYFLGAFDYGAGTGSYSINAVVTQTAQATNGNDTLTGTVGGDTIHALLGNDVLRGDPGNDVLDGGGGIDMAVYAGPRAQYTVGAGASSVVDQSGWDGTDTLTNIERLQFTDENLAFDMNGNAGAVAKILGAVFGSSFVTNPVYAGIGLAAMDAGMSYVQLMQAAIDVLPSHTNADVVNTLYYNLVGFYPDAASFATFKGYLDSGLFTQGQLGVLAADTSYNAANIDLAGLAQHGLAYY</sequence>
<keyword evidence="10" id="KW-1185">Reference proteome</keyword>
<evidence type="ECO:0000256" key="2">
    <source>
        <dbReference type="ARBA" id="ARBA00004613"/>
    </source>
</evidence>
<dbReference type="Gene3D" id="2.150.10.10">
    <property type="entry name" value="Serralysin-like metalloprotease, C-terminal"/>
    <property type="match status" value="1"/>
</dbReference>
<dbReference type="InterPro" id="IPR018511">
    <property type="entry name" value="Hemolysin-typ_Ca-bd_CS"/>
</dbReference>
<dbReference type="InterPro" id="IPR013858">
    <property type="entry name" value="Peptidase_M10B_C"/>
</dbReference>
<dbReference type="Gene3D" id="2.60.120.380">
    <property type="match status" value="5"/>
</dbReference>
<keyword evidence="6" id="KW-0677">Repeat</keyword>
<evidence type="ECO:0000313" key="10">
    <source>
        <dbReference type="Proteomes" id="UP000487350"/>
    </source>
</evidence>
<dbReference type="InterPro" id="IPR024079">
    <property type="entry name" value="MetalloPept_cat_dom_sf"/>
</dbReference>
<dbReference type="InterPro" id="IPR034033">
    <property type="entry name" value="Serralysin-like"/>
</dbReference>
<dbReference type="SUPFAM" id="SSF51120">
    <property type="entry name" value="beta-Roll"/>
    <property type="match status" value="2"/>
</dbReference>
<feature type="region of interest" description="Disordered" evidence="7">
    <location>
        <begin position="319"/>
        <end position="347"/>
    </location>
</feature>
<dbReference type="PRINTS" id="PR00313">
    <property type="entry name" value="CABNDNGRPT"/>
</dbReference>
<dbReference type="InterPro" id="IPR011049">
    <property type="entry name" value="Serralysin-like_metalloprot_C"/>
</dbReference>
<dbReference type="PANTHER" id="PTHR38340">
    <property type="entry name" value="S-LAYER PROTEIN"/>
    <property type="match status" value="1"/>
</dbReference>
<dbReference type="PANTHER" id="PTHR38340:SF1">
    <property type="entry name" value="S-LAYER PROTEIN"/>
    <property type="match status" value="1"/>
</dbReference>
<keyword evidence="4" id="KW-0964">Secreted</keyword>
<dbReference type="InterPro" id="IPR007280">
    <property type="entry name" value="Peptidase_C_arc/bac"/>
</dbReference>
<proteinExistence type="inferred from homology"/>
<comment type="subcellular location">
    <subcellularLocation>
        <location evidence="2">Secreted</location>
    </subcellularLocation>
</comment>
<dbReference type="Pfam" id="PF13205">
    <property type="entry name" value="Big_5"/>
    <property type="match status" value="3"/>
</dbReference>
<feature type="compositionally biased region" description="Gly residues" evidence="7">
    <location>
        <begin position="337"/>
        <end position="347"/>
    </location>
</feature>
<dbReference type="RefSeq" id="WP_153583511.1">
    <property type="nucleotide sequence ID" value="NZ_WJBU01000002.1"/>
</dbReference>
<comment type="similarity">
    <text evidence="3">Belongs to the peptidase M10B family.</text>
</comment>
<dbReference type="GO" id="GO:0005509">
    <property type="term" value="F:calcium ion binding"/>
    <property type="evidence" value="ECO:0007669"/>
    <property type="project" value="InterPro"/>
</dbReference>
<dbReference type="GO" id="GO:0008270">
    <property type="term" value="F:zinc ion binding"/>
    <property type="evidence" value="ECO:0007669"/>
    <property type="project" value="InterPro"/>
</dbReference>
<dbReference type="Pfam" id="PF00353">
    <property type="entry name" value="HemolysinCabind"/>
    <property type="match status" value="2"/>
</dbReference>
<dbReference type="Gene3D" id="3.40.390.10">
    <property type="entry name" value="Collagenase (Catalytic Domain)"/>
    <property type="match status" value="1"/>
</dbReference>
<dbReference type="CDD" id="cd04277">
    <property type="entry name" value="ZnMc_serralysin_like"/>
    <property type="match status" value="1"/>
</dbReference>
<dbReference type="Pfam" id="PF04151">
    <property type="entry name" value="PPC"/>
    <property type="match status" value="3"/>
</dbReference>
<dbReference type="SUPFAM" id="SSF89260">
    <property type="entry name" value="Collagen-binding domain"/>
    <property type="match status" value="1"/>
</dbReference>
<reference evidence="9 10" key="1">
    <citation type="submission" date="2019-11" db="EMBL/GenBank/DDBJ databases">
        <title>Caenimonas koreensis gen. nov., sp. nov., isolated from activated sludge.</title>
        <authorList>
            <person name="Seung H.R."/>
        </authorList>
    </citation>
    <scope>NUCLEOTIDE SEQUENCE [LARGE SCALE GENOMIC DNA]</scope>
    <source>
        <strain evidence="9 10">EMB320</strain>
    </source>
</reference>
<dbReference type="OrthoDB" id="1676884at2"/>
<evidence type="ECO:0000256" key="6">
    <source>
        <dbReference type="ARBA" id="ARBA00022737"/>
    </source>
</evidence>
<dbReference type="PROSITE" id="PS00330">
    <property type="entry name" value="HEMOLYSIN_CALCIUM"/>
    <property type="match status" value="3"/>
</dbReference>
<comment type="caution">
    <text evidence="9">The sequence shown here is derived from an EMBL/GenBank/DDBJ whole genome shotgun (WGS) entry which is preliminary data.</text>
</comment>
<evidence type="ECO:0000313" key="9">
    <source>
        <dbReference type="EMBL" id="MRD46163.1"/>
    </source>
</evidence>
<dbReference type="Pfam" id="PF08548">
    <property type="entry name" value="Peptidase_M10_C"/>
    <property type="match status" value="1"/>
</dbReference>
<dbReference type="EMBL" id="WJBU01000002">
    <property type="protein sequence ID" value="MRD46163.1"/>
    <property type="molecule type" value="Genomic_DNA"/>
</dbReference>
<dbReference type="InterPro" id="IPR001343">
    <property type="entry name" value="Hemolysn_Ca-bd"/>
</dbReference>
<evidence type="ECO:0000259" key="8">
    <source>
        <dbReference type="SMART" id="SM00235"/>
    </source>
</evidence>
<comment type="cofactor">
    <cofactor evidence="1">
        <name>Ca(2+)</name>
        <dbReference type="ChEBI" id="CHEBI:29108"/>
    </cofactor>
</comment>
<dbReference type="GO" id="GO:0008237">
    <property type="term" value="F:metallopeptidase activity"/>
    <property type="evidence" value="ECO:0007669"/>
    <property type="project" value="InterPro"/>
</dbReference>
<dbReference type="GO" id="GO:0006508">
    <property type="term" value="P:proteolysis"/>
    <property type="evidence" value="ECO:0007669"/>
    <property type="project" value="InterPro"/>
</dbReference>
<dbReference type="Proteomes" id="UP000487350">
    <property type="component" value="Unassembled WGS sequence"/>
</dbReference>
<accession>A0A844AZB1</accession>
<feature type="domain" description="Peptidase metallopeptidase" evidence="8">
    <location>
        <begin position="17"/>
        <end position="173"/>
    </location>
</feature>
<protein>
    <recommendedName>
        <fullName evidence="8">Peptidase metallopeptidase domain-containing protein</fullName>
    </recommendedName>
</protein>
<dbReference type="SUPFAM" id="SSF55486">
    <property type="entry name" value="Metalloproteases ('zincins'), catalytic domain"/>
    <property type="match status" value="1"/>
</dbReference>
<dbReference type="SMART" id="SM00235">
    <property type="entry name" value="ZnMc"/>
    <property type="match status" value="1"/>
</dbReference>